<gene>
    <name evidence="8" type="primary">glmM</name>
    <name evidence="13" type="ORF">SAMN06275492_1344</name>
</gene>
<dbReference type="HAMAP" id="MF_01554_B">
    <property type="entry name" value="GlmM_B"/>
    <property type="match status" value="1"/>
</dbReference>
<evidence type="ECO:0000256" key="4">
    <source>
        <dbReference type="ARBA" id="ARBA00022842"/>
    </source>
</evidence>
<dbReference type="Gene3D" id="3.30.310.50">
    <property type="entry name" value="Alpha-D-phosphohexomutase, C-terminal domain"/>
    <property type="match status" value="1"/>
</dbReference>
<keyword evidence="5 8" id="KW-0413">Isomerase</keyword>
<comment type="catalytic activity">
    <reaction evidence="8">
        <text>alpha-D-glucosamine 1-phosphate = D-glucosamine 6-phosphate</text>
        <dbReference type="Rhea" id="RHEA:23424"/>
        <dbReference type="ChEBI" id="CHEBI:58516"/>
        <dbReference type="ChEBI" id="CHEBI:58725"/>
        <dbReference type="EC" id="5.4.2.10"/>
    </reaction>
</comment>
<reference evidence="14" key="1">
    <citation type="submission" date="2017-04" db="EMBL/GenBank/DDBJ databases">
        <authorList>
            <person name="Varghese N."/>
            <person name="Submissions S."/>
        </authorList>
    </citation>
    <scope>NUCLEOTIDE SEQUENCE [LARGE SCALE GENOMIC DNA]</scope>
    <source>
        <strain evidence="14">USBA 82</strain>
    </source>
</reference>
<dbReference type="EC" id="5.4.2.10" evidence="6 8"/>
<evidence type="ECO:0000313" key="14">
    <source>
        <dbReference type="Proteomes" id="UP000193355"/>
    </source>
</evidence>
<dbReference type="InterPro" id="IPR005841">
    <property type="entry name" value="Alpha-D-phosphohexomutase_SF"/>
</dbReference>
<dbReference type="OrthoDB" id="9806956at2"/>
<dbReference type="InterPro" id="IPR005845">
    <property type="entry name" value="A-D-PHexomutase_a/b/a-II"/>
</dbReference>
<feature type="modified residue" description="Phosphoserine" evidence="8">
    <location>
        <position position="109"/>
    </location>
</feature>
<feature type="binding site" evidence="8">
    <location>
        <position position="253"/>
    </location>
    <ligand>
        <name>Mg(2+)</name>
        <dbReference type="ChEBI" id="CHEBI:18420"/>
    </ligand>
</feature>
<evidence type="ECO:0000256" key="6">
    <source>
        <dbReference type="ARBA" id="ARBA00066330"/>
    </source>
</evidence>
<comment type="cofactor">
    <cofactor evidence="8">
        <name>Mg(2+)</name>
        <dbReference type="ChEBI" id="CHEBI:18420"/>
    </cofactor>
    <text evidence="8">Binds 1 Mg(2+) ion per subunit.</text>
</comment>
<evidence type="ECO:0000256" key="7">
    <source>
        <dbReference type="ARBA" id="ARBA00068193"/>
    </source>
</evidence>
<evidence type="ECO:0000256" key="5">
    <source>
        <dbReference type="ARBA" id="ARBA00023235"/>
    </source>
</evidence>
<dbReference type="PANTHER" id="PTHR42946:SF1">
    <property type="entry name" value="PHOSPHOGLUCOMUTASE (ALPHA-D-GLUCOSE-1,6-BISPHOSPHATE-DEPENDENT)"/>
    <property type="match status" value="1"/>
</dbReference>
<evidence type="ECO:0000259" key="11">
    <source>
        <dbReference type="Pfam" id="PF02879"/>
    </source>
</evidence>
<comment type="function">
    <text evidence="8">Catalyzes the conversion of glucosamine-6-phosphate to glucosamine-1-phosphate.</text>
</comment>
<dbReference type="SUPFAM" id="SSF55957">
    <property type="entry name" value="Phosphoglucomutase, C-terminal domain"/>
    <property type="match status" value="1"/>
</dbReference>
<evidence type="ECO:0000256" key="3">
    <source>
        <dbReference type="ARBA" id="ARBA00022723"/>
    </source>
</evidence>
<keyword evidence="4 8" id="KW-0460">Magnesium</keyword>
<dbReference type="InterPro" id="IPR050060">
    <property type="entry name" value="Phosphoglucosamine_mutase"/>
</dbReference>
<dbReference type="GO" id="GO:0006048">
    <property type="term" value="P:UDP-N-acetylglucosamine biosynthetic process"/>
    <property type="evidence" value="ECO:0007669"/>
    <property type="project" value="TreeGrafter"/>
</dbReference>
<comment type="PTM">
    <text evidence="8">Activated by phosphorylation.</text>
</comment>
<dbReference type="GO" id="GO:0005975">
    <property type="term" value="P:carbohydrate metabolic process"/>
    <property type="evidence" value="ECO:0007669"/>
    <property type="project" value="InterPro"/>
</dbReference>
<sequence>MSDAAGKKRCLFGTDGVRDIANRGAMTPEMALRLGRAYVLFLTERGFPRPKIVVGRDTRRSGAMLEAALIAGMTSAGADVVCVGVTPTPGVSFGVELLRAQGGAVISASHNPAEYNGIKFLDNSGSKLSDDSELAIEEYLGDNLIDDWRPSGGSIGKVEHRESDFNSSYVERVRVSLGEEGLGSLKVVFDCANGAASTVLPDVLSSLTDGGNFEIIGASPDGLNINEKSGVMSMKGLSERVVQAGYDIGIAYDGDADRVLLVDGKGRPLDGDIILWVLGRWLKGKGSLGAGIVTTVMSNMALDKHMAESGIKTFRCPVGDRYVLQSMKDNGSSLGGEQSGHVIAFPYTKTGDGICTGFLFIRACIEIKEDIQTLVDRFGRFPQKLTNIAVNSKTDIMKDDNILAAVDEASRILGDSGRIFLRPSGTEPIVRLLVECEDLELVESLSRSIEEKITSLVVN</sequence>
<dbReference type="PRINTS" id="PR00509">
    <property type="entry name" value="PGMPMM"/>
</dbReference>
<dbReference type="GO" id="GO:0008966">
    <property type="term" value="F:phosphoglucosamine mutase activity"/>
    <property type="evidence" value="ECO:0007669"/>
    <property type="project" value="UniProtKB-UniRule"/>
</dbReference>
<evidence type="ECO:0000259" key="12">
    <source>
        <dbReference type="Pfam" id="PF02880"/>
    </source>
</evidence>
<proteinExistence type="inferred from homology"/>
<dbReference type="InterPro" id="IPR005844">
    <property type="entry name" value="A-D-PHexomutase_a/b/a-I"/>
</dbReference>
<dbReference type="NCBIfam" id="TIGR01455">
    <property type="entry name" value="glmM"/>
    <property type="match status" value="1"/>
</dbReference>
<evidence type="ECO:0000259" key="9">
    <source>
        <dbReference type="Pfam" id="PF00408"/>
    </source>
</evidence>
<dbReference type="Pfam" id="PF02880">
    <property type="entry name" value="PGM_PMM_III"/>
    <property type="match status" value="1"/>
</dbReference>
<dbReference type="Pfam" id="PF02878">
    <property type="entry name" value="PGM_PMM_I"/>
    <property type="match status" value="1"/>
</dbReference>
<dbReference type="PANTHER" id="PTHR42946">
    <property type="entry name" value="PHOSPHOHEXOSE MUTASE"/>
    <property type="match status" value="1"/>
</dbReference>
<dbReference type="FunFam" id="3.40.120.10:FF:000001">
    <property type="entry name" value="Phosphoglucosamine mutase"/>
    <property type="match status" value="1"/>
</dbReference>
<dbReference type="Pfam" id="PF02879">
    <property type="entry name" value="PGM_PMM_II"/>
    <property type="match status" value="1"/>
</dbReference>
<feature type="domain" description="Alpha-D-phosphohexomutase alpha/beta/alpha" evidence="11">
    <location>
        <begin position="169"/>
        <end position="266"/>
    </location>
</feature>
<dbReference type="Proteomes" id="UP000193355">
    <property type="component" value="Unassembled WGS sequence"/>
</dbReference>
<dbReference type="STRING" id="561720.SAMN06275492_1344"/>
<feature type="active site" description="Phosphoserine intermediate" evidence="8">
    <location>
        <position position="109"/>
    </location>
</feature>
<accession>A0A1X7KQT3</accession>
<dbReference type="SUPFAM" id="SSF53738">
    <property type="entry name" value="Phosphoglucomutase, first 3 domains"/>
    <property type="match status" value="3"/>
</dbReference>
<feature type="binding site" description="via phosphate group" evidence="8">
    <location>
        <position position="109"/>
    </location>
    <ligand>
        <name>Mg(2+)</name>
        <dbReference type="ChEBI" id="CHEBI:18420"/>
    </ligand>
</feature>
<feature type="binding site" evidence="8">
    <location>
        <position position="255"/>
    </location>
    <ligand>
        <name>Mg(2+)</name>
        <dbReference type="ChEBI" id="CHEBI:18420"/>
    </ligand>
</feature>
<dbReference type="InterPro" id="IPR036900">
    <property type="entry name" value="A-D-PHexomutase_C_sf"/>
</dbReference>
<comment type="similarity">
    <text evidence="1 8">Belongs to the phosphohexose mutase family.</text>
</comment>
<feature type="domain" description="Alpha-D-phosphohexomutase alpha/beta/alpha" evidence="10">
    <location>
        <begin position="11"/>
        <end position="140"/>
    </location>
</feature>
<dbReference type="GO" id="GO:0004615">
    <property type="term" value="F:phosphomannomutase activity"/>
    <property type="evidence" value="ECO:0007669"/>
    <property type="project" value="TreeGrafter"/>
</dbReference>
<protein>
    <recommendedName>
        <fullName evidence="7 8">Phosphoglucosamine mutase</fullName>
        <ecNumber evidence="6 8">5.4.2.10</ecNumber>
    </recommendedName>
</protein>
<dbReference type="AlphaFoldDB" id="A0A1X7KQT3"/>
<dbReference type="FunFam" id="3.40.120.10:FF:000002">
    <property type="entry name" value="Phosphoglucosamine mutase"/>
    <property type="match status" value="1"/>
</dbReference>
<dbReference type="RefSeq" id="WP_085545330.1">
    <property type="nucleotide sequence ID" value="NZ_FXBB01000034.1"/>
</dbReference>
<keyword evidence="14" id="KW-1185">Reference proteome</keyword>
<feature type="binding site" evidence="8">
    <location>
        <position position="257"/>
    </location>
    <ligand>
        <name>Mg(2+)</name>
        <dbReference type="ChEBI" id="CHEBI:18420"/>
    </ligand>
</feature>
<dbReference type="InterPro" id="IPR016055">
    <property type="entry name" value="A-D-PHexomutase_a/b/a-I/II/III"/>
</dbReference>
<dbReference type="Pfam" id="PF00408">
    <property type="entry name" value="PGM_PMM_IV"/>
    <property type="match status" value="1"/>
</dbReference>
<dbReference type="InterPro" id="IPR005843">
    <property type="entry name" value="A-D-PHexomutase_C"/>
</dbReference>
<evidence type="ECO:0000256" key="8">
    <source>
        <dbReference type="HAMAP-Rule" id="MF_01554"/>
    </source>
</evidence>
<dbReference type="EMBL" id="FXBB01000034">
    <property type="protein sequence ID" value="SMG43647.1"/>
    <property type="molecule type" value="Genomic_DNA"/>
</dbReference>
<feature type="domain" description="Alpha-D-phosphohexomutase C-terminal" evidence="9">
    <location>
        <begin position="385"/>
        <end position="450"/>
    </location>
</feature>
<organism evidence="13 14">
    <name type="scientific">Dethiosulfovibrio salsuginis</name>
    <dbReference type="NCBI Taxonomy" id="561720"/>
    <lineage>
        <taxon>Bacteria</taxon>
        <taxon>Thermotogati</taxon>
        <taxon>Synergistota</taxon>
        <taxon>Synergistia</taxon>
        <taxon>Synergistales</taxon>
        <taxon>Dethiosulfovibrionaceae</taxon>
        <taxon>Dethiosulfovibrio</taxon>
    </lineage>
</organism>
<dbReference type="Gene3D" id="3.40.120.10">
    <property type="entry name" value="Alpha-D-Glucose-1,6-Bisphosphate, subunit A, domain 3"/>
    <property type="match status" value="3"/>
</dbReference>
<keyword evidence="2 8" id="KW-0597">Phosphoprotein</keyword>
<dbReference type="GO" id="GO:0005829">
    <property type="term" value="C:cytosol"/>
    <property type="evidence" value="ECO:0007669"/>
    <property type="project" value="TreeGrafter"/>
</dbReference>
<dbReference type="InterPro" id="IPR006352">
    <property type="entry name" value="GlmM_bact"/>
</dbReference>
<evidence type="ECO:0000256" key="2">
    <source>
        <dbReference type="ARBA" id="ARBA00022553"/>
    </source>
</evidence>
<evidence type="ECO:0000259" key="10">
    <source>
        <dbReference type="Pfam" id="PF02878"/>
    </source>
</evidence>
<dbReference type="GO" id="GO:0009252">
    <property type="term" value="P:peptidoglycan biosynthetic process"/>
    <property type="evidence" value="ECO:0007669"/>
    <property type="project" value="TreeGrafter"/>
</dbReference>
<name>A0A1X7KQT3_9BACT</name>
<evidence type="ECO:0000313" key="13">
    <source>
        <dbReference type="EMBL" id="SMG43647.1"/>
    </source>
</evidence>
<evidence type="ECO:0000256" key="1">
    <source>
        <dbReference type="ARBA" id="ARBA00010231"/>
    </source>
</evidence>
<dbReference type="InterPro" id="IPR005846">
    <property type="entry name" value="A-D-PHexomutase_a/b/a-III"/>
</dbReference>
<feature type="domain" description="Alpha-D-phosphohexomutase alpha/beta/alpha" evidence="12">
    <location>
        <begin position="270"/>
        <end position="377"/>
    </location>
</feature>
<dbReference type="GO" id="GO:0000287">
    <property type="term" value="F:magnesium ion binding"/>
    <property type="evidence" value="ECO:0007669"/>
    <property type="project" value="UniProtKB-UniRule"/>
</dbReference>
<keyword evidence="3 8" id="KW-0479">Metal-binding</keyword>